<feature type="transmembrane region" description="Helical" evidence="17">
    <location>
        <begin position="302"/>
        <end position="324"/>
    </location>
</feature>
<dbReference type="GO" id="GO:0042773">
    <property type="term" value="P:ATP synthesis coupled electron transport"/>
    <property type="evidence" value="ECO:0007669"/>
    <property type="project" value="InterPro"/>
</dbReference>
<comment type="similarity">
    <text evidence="3 17">Belongs to the complex I subunit 4 family.</text>
</comment>
<feature type="transmembrane region" description="Helical" evidence="17">
    <location>
        <begin position="139"/>
        <end position="159"/>
    </location>
</feature>
<feature type="transmembrane region" description="Helical" evidence="17">
    <location>
        <begin position="421"/>
        <end position="440"/>
    </location>
</feature>
<feature type="transmembrane region" description="Helical" evidence="17">
    <location>
        <begin position="6"/>
        <end position="23"/>
    </location>
</feature>
<evidence type="ECO:0000256" key="10">
    <source>
        <dbReference type="ARBA" id="ARBA00022982"/>
    </source>
</evidence>
<keyword evidence="10 17" id="KW-0249">Electron transport</keyword>
<evidence type="ECO:0000256" key="6">
    <source>
        <dbReference type="ARBA" id="ARBA00022448"/>
    </source>
</evidence>
<keyword evidence="8 17" id="KW-0812">Transmembrane</keyword>
<evidence type="ECO:0000256" key="12">
    <source>
        <dbReference type="ARBA" id="ARBA00023027"/>
    </source>
</evidence>
<keyword evidence="6 17" id="KW-0813">Transport</keyword>
<dbReference type="GO" id="GO:0031966">
    <property type="term" value="C:mitochondrial membrane"/>
    <property type="evidence" value="ECO:0007669"/>
    <property type="project" value="UniProtKB-SubCell"/>
</dbReference>
<evidence type="ECO:0000256" key="5">
    <source>
        <dbReference type="ARBA" id="ARBA00021006"/>
    </source>
</evidence>
<dbReference type="PANTHER" id="PTHR43507:SF20">
    <property type="entry name" value="NADH-UBIQUINONE OXIDOREDUCTASE CHAIN 4"/>
    <property type="match status" value="1"/>
</dbReference>
<dbReference type="GO" id="GO:0003954">
    <property type="term" value="F:NADH dehydrogenase activity"/>
    <property type="evidence" value="ECO:0007669"/>
    <property type="project" value="TreeGrafter"/>
</dbReference>
<feature type="domain" description="NADH:ubiquinone oxidoreductase chain 4 N-terminal" evidence="19">
    <location>
        <begin position="1"/>
        <end position="105"/>
    </location>
</feature>
<evidence type="ECO:0000256" key="16">
    <source>
        <dbReference type="ARBA" id="ARBA00049551"/>
    </source>
</evidence>
<dbReference type="PANTHER" id="PTHR43507">
    <property type="entry name" value="NADH-UBIQUINONE OXIDOREDUCTASE CHAIN 4"/>
    <property type="match status" value="1"/>
</dbReference>
<evidence type="ECO:0000256" key="15">
    <source>
        <dbReference type="ARBA" id="ARBA00023136"/>
    </source>
</evidence>
<evidence type="ECO:0000313" key="20">
    <source>
        <dbReference type="EMBL" id="AZL93278.1"/>
    </source>
</evidence>
<feature type="transmembrane region" description="Helical" evidence="17">
    <location>
        <begin position="249"/>
        <end position="267"/>
    </location>
</feature>
<keyword evidence="14 17" id="KW-0496">Mitochondrion</keyword>
<evidence type="ECO:0000256" key="11">
    <source>
        <dbReference type="ARBA" id="ARBA00022989"/>
    </source>
</evidence>
<evidence type="ECO:0000256" key="4">
    <source>
        <dbReference type="ARBA" id="ARBA00012944"/>
    </source>
</evidence>
<comment type="subcellular location">
    <subcellularLocation>
        <location evidence="2 17">Mitochondrion membrane</location>
        <topology evidence="2 17">Multi-pass membrane protein</topology>
    </subcellularLocation>
</comment>
<proteinExistence type="inferred from homology"/>
<feature type="domain" description="NADH:quinone oxidoreductase/Mrp antiporter transmembrane" evidence="18">
    <location>
        <begin position="106"/>
        <end position="386"/>
    </location>
</feature>
<evidence type="ECO:0000256" key="1">
    <source>
        <dbReference type="ARBA" id="ARBA00003257"/>
    </source>
</evidence>
<dbReference type="InterPro" id="IPR001750">
    <property type="entry name" value="ND/Mrp_TM"/>
</dbReference>
<geneLocation type="mitochondrion" evidence="20"/>
<dbReference type="InterPro" id="IPR003918">
    <property type="entry name" value="NADH_UbQ_OxRdtase"/>
</dbReference>
<evidence type="ECO:0000256" key="13">
    <source>
        <dbReference type="ARBA" id="ARBA00023075"/>
    </source>
</evidence>
<dbReference type="GO" id="GO:0008137">
    <property type="term" value="F:NADH dehydrogenase (ubiquinone) activity"/>
    <property type="evidence" value="ECO:0007669"/>
    <property type="project" value="UniProtKB-UniRule"/>
</dbReference>
<keyword evidence="9" id="KW-1278">Translocase</keyword>
<protein>
    <recommendedName>
        <fullName evidence="5 17">NADH-ubiquinone oxidoreductase chain 4</fullName>
        <ecNumber evidence="4 17">7.1.1.2</ecNumber>
    </recommendedName>
</protein>
<evidence type="ECO:0000256" key="8">
    <source>
        <dbReference type="ARBA" id="ARBA00022692"/>
    </source>
</evidence>
<evidence type="ECO:0000256" key="9">
    <source>
        <dbReference type="ARBA" id="ARBA00022967"/>
    </source>
</evidence>
<name>A0A3Q8U9U6_9HYME</name>
<feature type="transmembrane region" description="Helical" evidence="17">
    <location>
        <begin position="214"/>
        <end position="237"/>
    </location>
</feature>
<feature type="transmembrane region" description="Helical" evidence="17">
    <location>
        <begin position="274"/>
        <end position="296"/>
    </location>
</feature>
<dbReference type="Pfam" id="PF00361">
    <property type="entry name" value="Proton_antipo_M"/>
    <property type="match status" value="1"/>
</dbReference>
<keyword evidence="11 17" id="KW-1133">Transmembrane helix</keyword>
<accession>A0A3Q8U9U6</accession>
<feature type="transmembrane region" description="Helical" evidence="17">
    <location>
        <begin position="62"/>
        <end position="81"/>
    </location>
</feature>
<dbReference type="GO" id="GO:0015990">
    <property type="term" value="P:electron transport coupled proton transport"/>
    <property type="evidence" value="ECO:0007669"/>
    <property type="project" value="TreeGrafter"/>
</dbReference>
<feature type="transmembrane region" description="Helical" evidence="17">
    <location>
        <begin position="333"/>
        <end position="351"/>
    </location>
</feature>
<dbReference type="AlphaFoldDB" id="A0A3Q8U9U6"/>
<evidence type="ECO:0000256" key="3">
    <source>
        <dbReference type="ARBA" id="ARBA00009025"/>
    </source>
</evidence>
<reference evidence="20" key="1">
    <citation type="journal article" date="2018" name="Mol. Phylogenet. Evol.">
        <title>Mitochondrial phylogenomics of the Hymenoptera.</title>
        <authorList>
            <person name="Tang P."/>
            <person name="Zhu J.C."/>
            <person name="Zheng B.Y."/>
            <person name="Wei S.J."/>
            <person name="Sharkey M."/>
            <person name="Chen X.X."/>
            <person name="Vogler A.P."/>
        </authorList>
    </citation>
    <scope>NUCLEOTIDE SEQUENCE</scope>
</reference>
<dbReference type="InterPro" id="IPR000260">
    <property type="entry name" value="NADH4_N"/>
</dbReference>
<evidence type="ECO:0000259" key="19">
    <source>
        <dbReference type="Pfam" id="PF01059"/>
    </source>
</evidence>
<dbReference type="EMBL" id="MG923498">
    <property type="protein sequence ID" value="AZL93278.1"/>
    <property type="molecule type" value="Genomic_DNA"/>
</dbReference>
<evidence type="ECO:0000259" key="18">
    <source>
        <dbReference type="Pfam" id="PF00361"/>
    </source>
</evidence>
<dbReference type="Pfam" id="PF01059">
    <property type="entry name" value="Oxidored_q5_N"/>
    <property type="match status" value="1"/>
</dbReference>
<feature type="transmembrane region" description="Helical" evidence="17">
    <location>
        <begin position="35"/>
        <end position="56"/>
    </location>
</feature>
<feature type="transmembrane region" description="Helical" evidence="17">
    <location>
        <begin position="179"/>
        <end position="202"/>
    </location>
</feature>
<feature type="transmembrane region" description="Helical" evidence="17">
    <location>
        <begin position="380"/>
        <end position="400"/>
    </location>
</feature>
<keyword evidence="15 17" id="KW-0472">Membrane</keyword>
<comment type="catalytic activity">
    <reaction evidence="16 17">
        <text>a ubiquinone + NADH + 5 H(+)(in) = a ubiquinol + NAD(+) + 4 H(+)(out)</text>
        <dbReference type="Rhea" id="RHEA:29091"/>
        <dbReference type="Rhea" id="RHEA-COMP:9565"/>
        <dbReference type="Rhea" id="RHEA-COMP:9566"/>
        <dbReference type="ChEBI" id="CHEBI:15378"/>
        <dbReference type="ChEBI" id="CHEBI:16389"/>
        <dbReference type="ChEBI" id="CHEBI:17976"/>
        <dbReference type="ChEBI" id="CHEBI:57540"/>
        <dbReference type="ChEBI" id="CHEBI:57945"/>
        <dbReference type="EC" id="7.1.1.2"/>
    </reaction>
</comment>
<comment type="function">
    <text evidence="1">Core subunit of the mitochondrial membrane respiratory chain NADH dehydrogenase (Complex I) that is believed to belong to the minimal assembly required for catalysis. Complex I functions in the transfer of electrons from NADH to the respiratory chain. The immediate electron acceptor for the enzyme is believed to be ubiquinone.</text>
</comment>
<evidence type="ECO:0000256" key="7">
    <source>
        <dbReference type="ARBA" id="ARBA00022660"/>
    </source>
</evidence>
<evidence type="ECO:0000256" key="17">
    <source>
        <dbReference type="RuleBase" id="RU003297"/>
    </source>
</evidence>
<dbReference type="EC" id="7.1.1.2" evidence="4 17"/>
<feature type="transmembrane region" description="Helical" evidence="17">
    <location>
        <begin position="111"/>
        <end position="132"/>
    </location>
</feature>
<gene>
    <name evidence="20" type="primary">nad4</name>
</gene>
<evidence type="ECO:0000256" key="2">
    <source>
        <dbReference type="ARBA" id="ARBA00004225"/>
    </source>
</evidence>
<dbReference type="PRINTS" id="PR01437">
    <property type="entry name" value="NUOXDRDTASE4"/>
</dbReference>
<feature type="transmembrane region" description="Helical" evidence="17">
    <location>
        <begin position="88"/>
        <end position="105"/>
    </location>
</feature>
<evidence type="ECO:0000256" key="14">
    <source>
        <dbReference type="ARBA" id="ARBA00023128"/>
    </source>
</evidence>
<keyword evidence="12 17" id="KW-0520">NAD</keyword>
<sequence length="441" mass="52322">MMIILMMMFFSIFSIYLVNNKILNKMLLLLINKIFIFFFLKVSLFKFNFNLIYFNNFGVDKISYSLIFLMIWMFFLMLMSMEKLMNKLIYNLVVFMMMFLYLTFFSLNLMFFFIFFESSMILMMLMIVGWGYQIERIQASFYMILYTLVSSLPMLMVLLNLYNYNFYSLSFFLILNKMIYMNLINFILLIFIFLVKFPMFLFHIWLPKAHVEAPVFGSMILASILLKLAGYGLMRLLMMMMNFVNKMNYLIFSVCLIGMVYLSMLCLRQFDMKILVAYSSIVHMCMVILGIMVMNYSGFMGGMYLMLGHGLTSSSLFVLVNFCYERLGSRSMLIVKGLMSLFPSMSMWWFLMIVSNFSSPPSINLVGEIFVLIGILSKNLLFFLVMFPMFLGVFYSLYLYTFSNHGKLNNKISKNNNIKEFLLMNFHWIPMNYLILNLYLY</sequence>
<dbReference type="GO" id="GO:0048039">
    <property type="term" value="F:ubiquinone binding"/>
    <property type="evidence" value="ECO:0007669"/>
    <property type="project" value="TreeGrafter"/>
</dbReference>
<keyword evidence="13 17" id="KW-0830">Ubiquinone</keyword>
<keyword evidence="7 17" id="KW-0679">Respiratory chain</keyword>
<organism evidence="20">
    <name type="scientific">Helorus sp. ZJUH_2016017</name>
    <dbReference type="NCBI Taxonomy" id="2491159"/>
    <lineage>
        <taxon>Eukaryota</taxon>
        <taxon>Metazoa</taxon>
        <taxon>Ecdysozoa</taxon>
        <taxon>Arthropoda</taxon>
        <taxon>Hexapoda</taxon>
        <taxon>Insecta</taxon>
        <taxon>Pterygota</taxon>
        <taxon>Neoptera</taxon>
        <taxon>Endopterygota</taxon>
        <taxon>Hymenoptera</taxon>
        <taxon>Apocrita</taxon>
        <taxon>Proctotrupomorpha</taxon>
        <taxon>Proctotrupoidea</taxon>
        <taxon>Heloridae</taxon>
        <taxon>Helorus</taxon>
    </lineage>
</organism>
<comment type="function">
    <text evidence="17">Core subunit of the mitochondrial membrane respiratory chain NADH dehydrogenase (Complex I) which catalyzes electron transfer from NADH through the respiratory chain, using ubiquinone as an electron acceptor. Essential for the catalytic activity and assembly of complex I.</text>
</comment>